<dbReference type="OrthoDB" id="276276at2759"/>
<keyword evidence="3" id="KW-1185">Reference proteome</keyword>
<evidence type="ECO:0000259" key="1">
    <source>
        <dbReference type="PROSITE" id="PS51462"/>
    </source>
</evidence>
<dbReference type="Proteomes" id="UP000250266">
    <property type="component" value="Unassembled WGS sequence"/>
</dbReference>
<proteinExistence type="predicted"/>
<feature type="domain" description="Nudix hydrolase" evidence="1">
    <location>
        <begin position="45"/>
        <end position="202"/>
    </location>
</feature>
<dbReference type="InterPro" id="IPR015797">
    <property type="entry name" value="NUDIX_hydrolase-like_dom_sf"/>
</dbReference>
<dbReference type="PANTHER" id="PTHR43736:SF1">
    <property type="entry name" value="DIHYDRONEOPTERIN TRIPHOSPHATE DIPHOSPHATASE"/>
    <property type="match status" value="1"/>
</dbReference>
<sequence length="208" mass="24293">MDVMSGQSPTNNKFRPQFTTQFTVPPSLAQHSITLREFYAQNSKFQKLVVSAMVFHNDRLLLVQRSTNERSFPDYWEIPGGSCEDSDETILHGVARELREEAGLEVTRFVRKVAELDWEDRLPHHGKPERWVKFIFEVEVEGNGDANNKRTDTEPDLKVFLDPNEHQRYIWATEDEVRNEKVGEMALKYITPDNKVAKLEAFELRRVR</sequence>
<name>A0A8E2E3P2_9PEZI</name>
<reference evidence="2 3" key="1">
    <citation type="journal article" date="2016" name="Nat. Commun.">
        <title>Ectomycorrhizal ecology is imprinted in the genome of the dominant symbiotic fungus Cenococcum geophilum.</title>
        <authorList>
            <consortium name="DOE Joint Genome Institute"/>
            <person name="Peter M."/>
            <person name="Kohler A."/>
            <person name="Ohm R.A."/>
            <person name="Kuo A."/>
            <person name="Krutzmann J."/>
            <person name="Morin E."/>
            <person name="Arend M."/>
            <person name="Barry K.W."/>
            <person name="Binder M."/>
            <person name="Choi C."/>
            <person name="Clum A."/>
            <person name="Copeland A."/>
            <person name="Grisel N."/>
            <person name="Haridas S."/>
            <person name="Kipfer T."/>
            <person name="LaButti K."/>
            <person name="Lindquist E."/>
            <person name="Lipzen A."/>
            <person name="Maire R."/>
            <person name="Meier B."/>
            <person name="Mihaltcheva S."/>
            <person name="Molinier V."/>
            <person name="Murat C."/>
            <person name="Poggeler S."/>
            <person name="Quandt C.A."/>
            <person name="Sperisen C."/>
            <person name="Tritt A."/>
            <person name="Tisserant E."/>
            <person name="Crous P.W."/>
            <person name="Henrissat B."/>
            <person name="Nehls U."/>
            <person name="Egli S."/>
            <person name="Spatafora J.W."/>
            <person name="Grigoriev I.V."/>
            <person name="Martin F.M."/>
        </authorList>
    </citation>
    <scope>NUCLEOTIDE SEQUENCE [LARGE SCALE GENOMIC DNA]</scope>
    <source>
        <strain evidence="2 3">CBS 459.81</strain>
    </source>
</reference>
<dbReference type="PROSITE" id="PS51462">
    <property type="entry name" value="NUDIX"/>
    <property type="match status" value="1"/>
</dbReference>
<evidence type="ECO:0000313" key="3">
    <source>
        <dbReference type="Proteomes" id="UP000250266"/>
    </source>
</evidence>
<dbReference type="SUPFAM" id="SSF55811">
    <property type="entry name" value="Nudix"/>
    <property type="match status" value="1"/>
</dbReference>
<dbReference type="CDD" id="cd02883">
    <property type="entry name" value="NUDIX_Hydrolase"/>
    <property type="match status" value="1"/>
</dbReference>
<organism evidence="2 3">
    <name type="scientific">Lepidopterella palustris CBS 459.81</name>
    <dbReference type="NCBI Taxonomy" id="1314670"/>
    <lineage>
        <taxon>Eukaryota</taxon>
        <taxon>Fungi</taxon>
        <taxon>Dikarya</taxon>
        <taxon>Ascomycota</taxon>
        <taxon>Pezizomycotina</taxon>
        <taxon>Dothideomycetes</taxon>
        <taxon>Pleosporomycetidae</taxon>
        <taxon>Mytilinidiales</taxon>
        <taxon>Argynnaceae</taxon>
        <taxon>Lepidopterella</taxon>
    </lineage>
</organism>
<dbReference type="Gene3D" id="3.90.79.10">
    <property type="entry name" value="Nucleoside Triphosphate Pyrophosphohydrolase"/>
    <property type="match status" value="1"/>
</dbReference>
<dbReference type="InterPro" id="IPR000086">
    <property type="entry name" value="NUDIX_hydrolase_dom"/>
</dbReference>
<dbReference type="EMBL" id="KV745194">
    <property type="protein sequence ID" value="OCK76629.1"/>
    <property type="molecule type" value="Genomic_DNA"/>
</dbReference>
<dbReference type="AlphaFoldDB" id="A0A8E2E3P2"/>
<protein>
    <recommendedName>
        <fullName evidence="1">Nudix hydrolase domain-containing protein</fullName>
    </recommendedName>
</protein>
<dbReference type="PANTHER" id="PTHR43736">
    <property type="entry name" value="ADP-RIBOSE PYROPHOSPHATASE"/>
    <property type="match status" value="1"/>
</dbReference>
<evidence type="ECO:0000313" key="2">
    <source>
        <dbReference type="EMBL" id="OCK76629.1"/>
    </source>
</evidence>
<gene>
    <name evidence="2" type="ORF">K432DRAFT_385303</name>
</gene>
<accession>A0A8E2E3P2</accession>
<dbReference type="Pfam" id="PF00293">
    <property type="entry name" value="NUDIX"/>
    <property type="match status" value="1"/>
</dbReference>